<reference evidence="2 3" key="1">
    <citation type="submission" date="2020-04" db="EMBL/GenBank/DDBJ databases">
        <title>Perkinsus chesapeaki whole genome sequence.</title>
        <authorList>
            <person name="Bogema D.R."/>
        </authorList>
    </citation>
    <scope>NUCLEOTIDE SEQUENCE [LARGE SCALE GENOMIC DNA]</scope>
    <source>
        <strain evidence="2">ATCC PRA-425</strain>
    </source>
</reference>
<dbReference type="InterPro" id="IPR000270">
    <property type="entry name" value="PB1_dom"/>
</dbReference>
<dbReference type="EMBL" id="JAAPAO010002031">
    <property type="protein sequence ID" value="KAF4648357.1"/>
    <property type="molecule type" value="Genomic_DNA"/>
</dbReference>
<feature type="non-terminal residue" evidence="2">
    <location>
        <position position="192"/>
    </location>
</feature>
<evidence type="ECO:0000313" key="3">
    <source>
        <dbReference type="Proteomes" id="UP000591131"/>
    </source>
</evidence>
<accession>A0A7J6KMS3</accession>
<sequence>MTPFAVKLHFKEEFFRTRMDASNEEPRVEEIRRLARTAWPELVHQDFRIFYVDDDGDRCPLIEESWVDLVMLGCEANNQEEDMKVDRCLKLYIKLRCEDFTRKKAADAAMLKIEADAEKLPIGVDGCTIEGGVVTVRNSSNNRAPISIVLCPCSLMKHMKNKTCDEGELCCEPTIEVCRMHTEAAPLNQGSA</sequence>
<feature type="domain" description="PB1" evidence="1">
    <location>
        <begin position="4"/>
        <end position="64"/>
    </location>
</feature>
<comment type="caution">
    <text evidence="2">The sequence shown here is derived from an EMBL/GenBank/DDBJ whole genome shotgun (WGS) entry which is preliminary data.</text>
</comment>
<organism evidence="2 3">
    <name type="scientific">Perkinsus chesapeaki</name>
    <name type="common">Clam parasite</name>
    <name type="synonym">Perkinsus andrewsi</name>
    <dbReference type="NCBI Taxonomy" id="330153"/>
    <lineage>
        <taxon>Eukaryota</taxon>
        <taxon>Sar</taxon>
        <taxon>Alveolata</taxon>
        <taxon>Perkinsozoa</taxon>
        <taxon>Perkinsea</taxon>
        <taxon>Perkinsida</taxon>
        <taxon>Perkinsidae</taxon>
        <taxon>Perkinsus</taxon>
    </lineage>
</organism>
<dbReference type="Pfam" id="PF00564">
    <property type="entry name" value="PB1"/>
    <property type="match status" value="1"/>
</dbReference>
<dbReference type="SUPFAM" id="SSF54277">
    <property type="entry name" value="CAD &amp; PB1 domains"/>
    <property type="match status" value="1"/>
</dbReference>
<keyword evidence="3" id="KW-1185">Reference proteome</keyword>
<dbReference type="OrthoDB" id="418693at2759"/>
<dbReference type="Gene3D" id="3.10.20.90">
    <property type="entry name" value="Phosphatidylinositol 3-kinase Catalytic Subunit, Chain A, domain 1"/>
    <property type="match status" value="1"/>
</dbReference>
<protein>
    <recommendedName>
        <fullName evidence="1">PB1 domain-containing protein</fullName>
    </recommendedName>
</protein>
<name>A0A7J6KMS3_PERCH</name>
<dbReference type="Proteomes" id="UP000591131">
    <property type="component" value="Unassembled WGS sequence"/>
</dbReference>
<evidence type="ECO:0000313" key="2">
    <source>
        <dbReference type="EMBL" id="KAF4648357.1"/>
    </source>
</evidence>
<evidence type="ECO:0000259" key="1">
    <source>
        <dbReference type="Pfam" id="PF00564"/>
    </source>
</evidence>
<dbReference type="AlphaFoldDB" id="A0A7J6KMS3"/>
<proteinExistence type="predicted"/>
<gene>
    <name evidence="2" type="ORF">FOL47_003392</name>
</gene>